<evidence type="ECO:0000256" key="3">
    <source>
        <dbReference type="ARBA" id="ARBA00022448"/>
    </source>
</evidence>
<dbReference type="GO" id="GO:0015288">
    <property type="term" value="F:porin activity"/>
    <property type="evidence" value="ECO:0007669"/>
    <property type="project" value="TreeGrafter"/>
</dbReference>
<dbReference type="eggNOG" id="COG1538">
    <property type="taxonomic scope" value="Bacteria"/>
</dbReference>
<evidence type="ECO:0000256" key="7">
    <source>
        <dbReference type="ARBA" id="ARBA00023237"/>
    </source>
</evidence>
<keyword evidence="6 8" id="KW-0472">Membrane</keyword>
<evidence type="ECO:0000256" key="5">
    <source>
        <dbReference type="ARBA" id="ARBA00022692"/>
    </source>
</evidence>
<comment type="caution">
    <text evidence="9">The sequence shown here is derived from an EMBL/GenBank/DDBJ whole genome shotgun (WGS) entry which is preliminary data.</text>
</comment>
<protein>
    <recommendedName>
        <fullName evidence="11">Outer membrane efflux protein</fullName>
    </recommendedName>
</protein>
<dbReference type="SUPFAM" id="SSF56954">
    <property type="entry name" value="Outer membrane efflux proteins (OEP)"/>
    <property type="match status" value="1"/>
</dbReference>
<dbReference type="EMBL" id="ACKS01000077">
    <property type="protein sequence ID" value="EFA43597.1"/>
    <property type="molecule type" value="Genomic_DNA"/>
</dbReference>
<evidence type="ECO:0008006" key="11">
    <source>
        <dbReference type="Google" id="ProtNLM"/>
    </source>
</evidence>
<gene>
    <name evidence="9" type="ORF">HMPREF0645_1967</name>
</gene>
<dbReference type="AlphaFoldDB" id="D1PYD2"/>
<dbReference type="InterPro" id="IPR003423">
    <property type="entry name" value="OMP_efflux"/>
</dbReference>
<dbReference type="GO" id="GO:0009279">
    <property type="term" value="C:cell outer membrane"/>
    <property type="evidence" value="ECO:0007669"/>
    <property type="project" value="UniProtKB-SubCell"/>
</dbReference>
<accession>D1PYD2</accession>
<proteinExistence type="inferred from homology"/>
<keyword evidence="7" id="KW-0998">Cell outer membrane</keyword>
<dbReference type="InterPro" id="IPR051906">
    <property type="entry name" value="TolC-like"/>
</dbReference>
<dbReference type="PANTHER" id="PTHR30026:SF20">
    <property type="entry name" value="OUTER MEMBRANE PROTEIN TOLC"/>
    <property type="match status" value="1"/>
</dbReference>
<dbReference type="Pfam" id="PF02321">
    <property type="entry name" value="OEP"/>
    <property type="match status" value="1"/>
</dbReference>
<name>D1PYD2_9BACT</name>
<keyword evidence="10" id="KW-1185">Reference proteome</keyword>
<evidence type="ECO:0000313" key="10">
    <source>
        <dbReference type="Proteomes" id="UP000003160"/>
    </source>
</evidence>
<evidence type="ECO:0000256" key="8">
    <source>
        <dbReference type="SAM" id="Phobius"/>
    </source>
</evidence>
<evidence type="ECO:0000256" key="1">
    <source>
        <dbReference type="ARBA" id="ARBA00004442"/>
    </source>
</evidence>
<evidence type="ECO:0000256" key="2">
    <source>
        <dbReference type="ARBA" id="ARBA00007613"/>
    </source>
</evidence>
<keyword evidence="5 8" id="KW-0812">Transmembrane</keyword>
<comment type="subcellular location">
    <subcellularLocation>
        <location evidence="1">Cell outer membrane</location>
    </subcellularLocation>
</comment>
<organism evidence="9 10">
    <name type="scientific">Hallella bergensis DSM 17361</name>
    <dbReference type="NCBI Taxonomy" id="585502"/>
    <lineage>
        <taxon>Bacteria</taxon>
        <taxon>Pseudomonadati</taxon>
        <taxon>Bacteroidota</taxon>
        <taxon>Bacteroidia</taxon>
        <taxon>Bacteroidales</taxon>
        <taxon>Prevotellaceae</taxon>
        <taxon>Hallella</taxon>
    </lineage>
</organism>
<comment type="similarity">
    <text evidence="2">Belongs to the outer membrane factor (OMF) (TC 1.B.17) family.</text>
</comment>
<keyword evidence="3" id="KW-0813">Transport</keyword>
<feature type="transmembrane region" description="Helical" evidence="8">
    <location>
        <begin position="82"/>
        <end position="100"/>
    </location>
</feature>
<evidence type="ECO:0000256" key="6">
    <source>
        <dbReference type="ARBA" id="ARBA00023136"/>
    </source>
</evidence>
<dbReference type="HOGENOM" id="CLU_637521_0_0_10"/>
<dbReference type="GO" id="GO:1990281">
    <property type="term" value="C:efflux pump complex"/>
    <property type="evidence" value="ECO:0007669"/>
    <property type="project" value="TreeGrafter"/>
</dbReference>
<reference evidence="9 10" key="1">
    <citation type="submission" date="2009-10" db="EMBL/GenBank/DDBJ databases">
        <authorList>
            <person name="Qin X."/>
            <person name="Bachman B."/>
            <person name="Battles P."/>
            <person name="Bell A."/>
            <person name="Bess C."/>
            <person name="Bickham C."/>
            <person name="Chaboub L."/>
            <person name="Chen D."/>
            <person name="Coyle M."/>
            <person name="Deiros D.R."/>
            <person name="Dinh H."/>
            <person name="Forbes L."/>
            <person name="Fowler G."/>
            <person name="Francisco L."/>
            <person name="Fu Q."/>
            <person name="Gubbala S."/>
            <person name="Hale W."/>
            <person name="Han Y."/>
            <person name="Hemphill L."/>
            <person name="Highlander S.K."/>
            <person name="Hirani K."/>
            <person name="Hogues M."/>
            <person name="Jackson L."/>
            <person name="Jakkamsetti A."/>
            <person name="Javaid M."/>
            <person name="Jiang H."/>
            <person name="Korchina V."/>
            <person name="Kovar C."/>
            <person name="Lara F."/>
            <person name="Lee S."/>
            <person name="Mata R."/>
            <person name="Mathew T."/>
            <person name="Moen C."/>
            <person name="Morales K."/>
            <person name="Munidasa M."/>
            <person name="Nazareth L."/>
            <person name="Ngo R."/>
            <person name="Nguyen L."/>
            <person name="Okwuonu G."/>
            <person name="Ongeri F."/>
            <person name="Patil S."/>
            <person name="Petrosino J."/>
            <person name="Pham C."/>
            <person name="Pham P."/>
            <person name="Pu L.-L."/>
            <person name="Puazo M."/>
            <person name="Raj R."/>
            <person name="Reid J."/>
            <person name="Rouhana J."/>
            <person name="Saada N."/>
            <person name="Shang Y."/>
            <person name="Simmons D."/>
            <person name="Thornton R."/>
            <person name="Warren J."/>
            <person name="Weissenberger G."/>
            <person name="Zhang J."/>
            <person name="Zhang L."/>
            <person name="Zhou C."/>
            <person name="Zhu D."/>
            <person name="Muzny D."/>
            <person name="Worley K."/>
            <person name="Gibbs R."/>
        </authorList>
    </citation>
    <scope>NUCLEOTIDE SEQUENCE [LARGE SCALE GENOMIC DNA]</scope>
    <source>
        <strain evidence="9 10">DSM 17361</strain>
    </source>
</reference>
<dbReference type="PANTHER" id="PTHR30026">
    <property type="entry name" value="OUTER MEMBRANE PROTEIN TOLC"/>
    <property type="match status" value="1"/>
</dbReference>
<sequence>MQKFDCQRTVLSRFLHSQIAKLVKTRLIIPRFFNVQPIIQDFFLNLHVTCPISVTSNQLIDVRLIVFYKFASRAIKRMKRKVIMFVLSVVTVQSFAQLTLNQCHEMAREEYPMIKQYELIRQSKDYTVSNASKVYLPEVKFSFGAHAFTDMVSSSPSTAAMGMDDMKNYLLNGSVQINQVIYDGGGISAQKKLAEAQANADERQLDVRLYAINERVDQLYFSILMLDEQMKQVKILQNDLELSNKTVNAMMNGGIANQSDLDAVMVEQVRAEQQEGSLRASRKAFAQMLSLFIGQKVDENTQLARPAMVAPKADNAMLRPELSYFSAQQRLLDSQRKALDSQLIPTVSAFAMGLYHNKVMEIMKPAMVAGGVTLSWKLSPFYTRKNDLRNLETKKQMIESERETFLFNTSLQNRQSQGSIGDLQNKINQDERIIRLRESIHDKSVAKVQNGIETINEMLRDVNAVNEARQQKVIHEIQLLQEIYRLKNINNN</sequence>
<evidence type="ECO:0000313" key="9">
    <source>
        <dbReference type="EMBL" id="EFA43597.1"/>
    </source>
</evidence>
<dbReference type="Gene3D" id="1.20.1600.10">
    <property type="entry name" value="Outer membrane efflux proteins (OEP)"/>
    <property type="match status" value="1"/>
</dbReference>
<evidence type="ECO:0000256" key="4">
    <source>
        <dbReference type="ARBA" id="ARBA00022452"/>
    </source>
</evidence>
<keyword evidence="8" id="KW-1133">Transmembrane helix</keyword>
<keyword evidence="4" id="KW-1134">Transmembrane beta strand</keyword>
<dbReference type="Proteomes" id="UP000003160">
    <property type="component" value="Unassembled WGS sequence"/>
</dbReference>
<dbReference type="GO" id="GO:0015562">
    <property type="term" value="F:efflux transmembrane transporter activity"/>
    <property type="evidence" value="ECO:0007669"/>
    <property type="project" value="InterPro"/>
</dbReference>